<name>A0A0P1JE33_9RHOB</name>
<evidence type="ECO:0000256" key="6">
    <source>
        <dbReference type="SAM" id="Phobius"/>
    </source>
</evidence>
<dbReference type="Gene3D" id="3.40.720.10">
    <property type="entry name" value="Alkaline Phosphatase, subunit A"/>
    <property type="match status" value="1"/>
</dbReference>
<dbReference type="AlphaFoldDB" id="A0A0P1JE33"/>
<dbReference type="STRING" id="1715691.TA5113_02569"/>
<accession>A0A0P1JE33</accession>
<organism evidence="8 9">
    <name type="scientific">Cognatishimia activa</name>
    <dbReference type="NCBI Taxonomy" id="1715691"/>
    <lineage>
        <taxon>Bacteria</taxon>
        <taxon>Pseudomonadati</taxon>
        <taxon>Pseudomonadota</taxon>
        <taxon>Alphaproteobacteria</taxon>
        <taxon>Rhodobacterales</taxon>
        <taxon>Paracoccaceae</taxon>
        <taxon>Cognatishimia</taxon>
    </lineage>
</organism>
<dbReference type="OrthoDB" id="9760224at2"/>
<gene>
    <name evidence="8" type="primary">ltaS1</name>
    <name evidence="8" type="ORF">TA5114_03430</name>
</gene>
<keyword evidence="3 6" id="KW-0812">Transmembrane</keyword>
<reference evidence="9" key="1">
    <citation type="submission" date="2015-09" db="EMBL/GenBank/DDBJ databases">
        <authorList>
            <person name="Rodrigo-Torres Lidia"/>
            <person name="Arahal R.David."/>
        </authorList>
    </citation>
    <scope>NUCLEOTIDE SEQUENCE [LARGE SCALE GENOMIC DNA]</scope>
    <source>
        <strain evidence="9">CECT 5114</strain>
    </source>
</reference>
<keyword evidence="4 6" id="KW-1133">Transmembrane helix</keyword>
<dbReference type="InterPro" id="IPR050448">
    <property type="entry name" value="OpgB/LTA_synthase_biosynth"/>
</dbReference>
<sequence>MKKLILKVFVALVSVAFAALLIFVSVPGLTFNSTVKAAGVPIIGLHCLVLTLASLRRPFRARGRSATVFYIWCALVLVTLPFAFMKSAFGVGDVASILITVAENRTAEMVAVGLEGFAKEFWDIFAKAAGLILCGFFMIKYVPLGQKTIIAATLILFVGNPLTQFLFRSVIPHPDQTLLEADLLALAPVIQASPEVQKNLVVVYLESLERTYHQLNVSKEAFAQFSEFEKAGYAFPNLLQLHSSFFTAGGIVASQCGVPLLPRGVFSARRRIHDKIDVIPEETDFLMGVRCLGDILNEEGYIASYINGSSLSIFSKGAFFSSHGFQRVKGLESYPGYEDEPRTNVWGMDDDLLFERLAEELRWLAGQEKPFVLTTLTLSTHGPDGYPEQNCALGSKGELPLVAAIRCSGAHVNGLLKEIEALGIQDDTLVVLLSDHLAFRNALHSELLAVSDDRRNYVVVLGDEVGVNAREGTLLDVYPTLLELLGFEIEGNRAGLGRSLIGDAPTLVESFGLRRTNRAIKNNADLQRAIWADTHGN</sequence>
<protein>
    <submittedName>
        <fullName evidence="8">Lipoteichoic acid synthase 1</fullName>
    </submittedName>
</protein>
<evidence type="ECO:0000256" key="4">
    <source>
        <dbReference type="ARBA" id="ARBA00022989"/>
    </source>
</evidence>
<evidence type="ECO:0000259" key="7">
    <source>
        <dbReference type="Pfam" id="PF00884"/>
    </source>
</evidence>
<keyword evidence="9" id="KW-1185">Reference proteome</keyword>
<keyword evidence="2" id="KW-1003">Cell membrane</keyword>
<evidence type="ECO:0000313" key="8">
    <source>
        <dbReference type="EMBL" id="CUK27602.1"/>
    </source>
</evidence>
<dbReference type="InterPro" id="IPR000917">
    <property type="entry name" value="Sulfatase_N"/>
</dbReference>
<comment type="subcellular location">
    <subcellularLocation>
        <location evidence="1">Cell membrane</location>
        <topology evidence="1">Multi-pass membrane protein</topology>
    </subcellularLocation>
</comment>
<dbReference type="SUPFAM" id="SSF53649">
    <property type="entry name" value="Alkaline phosphatase-like"/>
    <property type="match status" value="1"/>
</dbReference>
<keyword evidence="5 6" id="KW-0472">Membrane</keyword>
<dbReference type="InterPro" id="IPR017850">
    <property type="entry name" value="Alkaline_phosphatase_core_sf"/>
</dbReference>
<feature type="transmembrane region" description="Helical" evidence="6">
    <location>
        <begin position="124"/>
        <end position="142"/>
    </location>
</feature>
<evidence type="ECO:0000313" key="9">
    <source>
        <dbReference type="Proteomes" id="UP000051184"/>
    </source>
</evidence>
<dbReference type="PANTHER" id="PTHR47371">
    <property type="entry name" value="LIPOTEICHOIC ACID SYNTHASE"/>
    <property type="match status" value="1"/>
</dbReference>
<dbReference type="GO" id="GO:0005886">
    <property type="term" value="C:plasma membrane"/>
    <property type="evidence" value="ECO:0007669"/>
    <property type="project" value="UniProtKB-SubCell"/>
</dbReference>
<feature type="transmembrane region" description="Helical" evidence="6">
    <location>
        <begin position="67"/>
        <end position="84"/>
    </location>
</feature>
<feature type="domain" description="Sulfatase N-terminal" evidence="7">
    <location>
        <begin position="199"/>
        <end position="486"/>
    </location>
</feature>
<dbReference type="Pfam" id="PF00884">
    <property type="entry name" value="Sulfatase"/>
    <property type="match status" value="1"/>
</dbReference>
<dbReference type="EMBL" id="CYUE01000025">
    <property type="protein sequence ID" value="CUK27602.1"/>
    <property type="molecule type" value="Genomic_DNA"/>
</dbReference>
<dbReference type="Proteomes" id="UP000051184">
    <property type="component" value="Unassembled WGS sequence"/>
</dbReference>
<dbReference type="RefSeq" id="WP_058316517.1">
    <property type="nucleotide sequence ID" value="NZ_CYTO01000024.1"/>
</dbReference>
<proteinExistence type="predicted"/>
<evidence type="ECO:0000256" key="3">
    <source>
        <dbReference type="ARBA" id="ARBA00022692"/>
    </source>
</evidence>
<evidence type="ECO:0000256" key="1">
    <source>
        <dbReference type="ARBA" id="ARBA00004651"/>
    </source>
</evidence>
<dbReference type="PANTHER" id="PTHR47371:SF3">
    <property type="entry name" value="PHOSPHOGLYCEROL TRANSFERASE I"/>
    <property type="match status" value="1"/>
</dbReference>
<evidence type="ECO:0000256" key="5">
    <source>
        <dbReference type="ARBA" id="ARBA00023136"/>
    </source>
</evidence>
<feature type="transmembrane region" description="Helical" evidence="6">
    <location>
        <begin position="149"/>
        <end position="167"/>
    </location>
</feature>
<evidence type="ECO:0000256" key="2">
    <source>
        <dbReference type="ARBA" id="ARBA00022475"/>
    </source>
</evidence>
<dbReference type="CDD" id="cd16015">
    <property type="entry name" value="LTA_synthase"/>
    <property type="match status" value="1"/>
</dbReference>
<feature type="transmembrane region" description="Helical" evidence="6">
    <location>
        <begin position="38"/>
        <end position="55"/>
    </location>
</feature>